<evidence type="ECO:0000256" key="1">
    <source>
        <dbReference type="SAM" id="MobiDB-lite"/>
    </source>
</evidence>
<reference evidence="3 4" key="1">
    <citation type="journal article" date="2007" name="ISME J.">
        <title>Sequence-based analysis of pQBR103; a representative of a unique, transfer-proficient mega plasmid resident in the microbial community of sugar beet.</title>
        <authorList>
            <person name="Tett A."/>
            <person name="Spiers A.J."/>
            <person name="Crossman L.C."/>
            <person name="Ager D."/>
            <person name="Ciric L."/>
            <person name="Dow J.M."/>
            <person name="Fry J.C."/>
            <person name="Harris D."/>
            <person name="Lilley A."/>
            <person name="Oliver A."/>
            <person name="Parkhill J."/>
            <person name="Quail M.A."/>
            <person name="Rainey P.B."/>
            <person name="Saunders N.J."/>
            <person name="Seeger K."/>
            <person name="Snyder L.A.S."/>
            <person name="Squares R."/>
            <person name="Thomas C.M."/>
            <person name="Turner S.L."/>
            <person name="Zhang X.-X."/>
            <person name="Field D."/>
            <person name="Bailey M.J."/>
        </authorList>
    </citation>
    <scope>NUCLEOTIDE SEQUENCE [LARGE SCALE GENOMIC DNA]</scope>
    <source>
        <strain evidence="3 4">SBW25</strain>
    </source>
</reference>
<evidence type="ECO:0000259" key="2">
    <source>
        <dbReference type="Pfam" id="PF13391"/>
    </source>
</evidence>
<dbReference type="PATRIC" id="fig|216595.4.peg.144"/>
<proteinExistence type="predicted"/>
<keyword evidence="3" id="KW-0614">Plasmid</keyword>
<protein>
    <submittedName>
        <fullName evidence="3">Restriction enzyme-related protein</fullName>
    </submittedName>
</protein>
<evidence type="ECO:0000313" key="4">
    <source>
        <dbReference type="Proteomes" id="UP000002332"/>
    </source>
</evidence>
<evidence type="ECO:0000313" key="3">
    <source>
        <dbReference type="EMBL" id="CAM96281.1"/>
    </source>
</evidence>
<accession>A4V6X0</accession>
<dbReference type="InterPro" id="IPR003615">
    <property type="entry name" value="HNH_nuc"/>
</dbReference>
<organism evidence="3 4">
    <name type="scientific">Pseudomonas fluorescens (strain SBW25)</name>
    <dbReference type="NCBI Taxonomy" id="216595"/>
    <lineage>
        <taxon>Bacteria</taxon>
        <taxon>Pseudomonadati</taxon>
        <taxon>Pseudomonadota</taxon>
        <taxon>Gammaproteobacteria</taxon>
        <taxon>Pseudomonadales</taxon>
        <taxon>Pseudomonadaceae</taxon>
        <taxon>Pseudomonas</taxon>
    </lineage>
</organism>
<dbReference type="Proteomes" id="UP000002332">
    <property type="component" value="Plasmid pQBR103"/>
</dbReference>
<dbReference type="AlphaFoldDB" id="A4V6X0"/>
<feature type="domain" description="HNH nuclease" evidence="2">
    <location>
        <begin position="373"/>
        <end position="422"/>
    </location>
</feature>
<sequence>MHPGLVWPGLCRQLSNPRFITDTRGHLPYSTCRAHLTSDGSRMTTLARGRKTTPTSKAKPKKPTGRLSRAQYAGYEAWLQFKVAYDLYLDESTSTADHSAYAQCFDGGVLGSRAFHHDAQTLTSTINFSSLITSRPDTVLEDDLSTPPTHLYALDVEDIADFTGDDVLQAWESRAHSCGSQEAAAEMFALYRVLIGDDEFYAGATTYLYHPDVLAIFTPITEAEATIQKVLVDLEVANVQDPVIDTLPEVVEGPLLSLADIRDLNTEQLKSAWANRPDSFASLEAAAETLSILRALNSAQPTNPTYRLMMDHELIRELEDSLPNESQATTRSPTVELAMLKVDRRTVRTQVSVIRPGQGNFRASMFGRYGGECCISGCKVDTLLEAAHIIPYRGNQSDDATNGLLLRVDLHRLFDAHLITINPATLTVEVAKSVDDAGYQAYQGKRMFMYSPKPRILFMESHYQEFKASSKDRH</sequence>
<dbReference type="EMBL" id="AM235768">
    <property type="protein sequence ID" value="CAM96281.1"/>
    <property type="molecule type" value="Genomic_DNA"/>
</dbReference>
<dbReference type="Pfam" id="PF13391">
    <property type="entry name" value="HNH_2"/>
    <property type="match status" value="1"/>
</dbReference>
<gene>
    <name evidence="3" type="ordered locus">pQBR0249</name>
</gene>
<geneLocation type="plasmid" evidence="3 4">
    <name>pQBR103</name>
</geneLocation>
<name>A4V6X0_PSEFS</name>
<feature type="region of interest" description="Disordered" evidence="1">
    <location>
        <begin position="46"/>
        <end position="67"/>
    </location>
</feature>